<feature type="region of interest" description="Disordered" evidence="1">
    <location>
        <begin position="214"/>
        <end position="254"/>
    </location>
</feature>
<gene>
    <name evidence="3" type="ORF">K450DRAFT_195860</name>
</gene>
<feature type="compositionally biased region" description="Low complexity" evidence="1">
    <location>
        <begin position="218"/>
        <end position="249"/>
    </location>
</feature>
<feature type="signal peptide" evidence="2">
    <location>
        <begin position="1"/>
        <end position="20"/>
    </location>
</feature>
<dbReference type="GeneID" id="75909857"/>
<protein>
    <submittedName>
        <fullName evidence="3">Uncharacterized protein</fullName>
    </submittedName>
</protein>
<dbReference type="AlphaFoldDB" id="A0AAD5EIB7"/>
<reference evidence="3" key="1">
    <citation type="submission" date="2021-06" db="EMBL/GenBank/DDBJ databases">
        <authorList>
            <consortium name="DOE Joint Genome Institute"/>
            <person name="Mondo S.J."/>
            <person name="Amses K.R."/>
            <person name="Simmons D.R."/>
            <person name="Longcore J.E."/>
            <person name="Seto K."/>
            <person name="Alves G.H."/>
            <person name="Bonds A.E."/>
            <person name="Quandt C.A."/>
            <person name="Davis W.J."/>
            <person name="Chang Y."/>
            <person name="Letcher P.M."/>
            <person name="Powell M.J."/>
            <person name="Kuo A."/>
            <person name="Labutti K."/>
            <person name="Pangilinan J."/>
            <person name="Andreopoulos W."/>
            <person name="Tritt A."/>
            <person name="Riley R."/>
            <person name="Hundley H."/>
            <person name="Johnson J."/>
            <person name="Lipzen A."/>
            <person name="Barry K."/>
            <person name="Berbee M.L."/>
            <person name="Buchler N.E."/>
            <person name="Grigoriev I.V."/>
            <person name="Spatafora J.W."/>
            <person name="Stajich J.E."/>
            <person name="James T.Y."/>
        </authorList>
    </citation>
    <scope>NUCLEOTIDE SEQUENCE</scope>
    <source>
        <strain evidence="3">AG</strain>
    </source>
</reference>
<comment type="caution">
    <text evidence="3">The sequence shown here is derived from an EMBL/GenBank/DDBJ whole genome shotgun (WGS) entry which is preliminary data.</text>
</comment>
<evidence type="ECO:0000256" key="2">
    <source>
        <dbReference type="SAM" id="SignalP"/>
    </source>
</evidence>
<evidence type="ECO:0000313" key="3">
    <source>
        <dbReference type="EMBL" id="KAI8583565.1"/>
    </source>
</evidence>
<organism evidence="3 4">
    <name type="scientific">Umbelopsis ramanniana AG</name>
    <dbReference type="NCBI Taxonomy" id="1314678"/>
    <lineage>
        <taxon>Eukaryota</taxon>
        <taxon>Fungi</taxon>
        <taxon>Fungi incertae sedis</taxon>
        <taxon>Mucoromycota</taxon>
        <taxon>Mucoromycotina</taxon>
        <taxon>Umbelopsidomycetes</taxon>
        <taxon>Umbelopsidales</taxon>
        <taxon>Umbelopsidaceae</taxon>
        <taxon>Umbelopsis</taxon>
    </lineage>
</organism>
<accession>A0AAD5EIB7</accession>
<dbReference type="RefSeq" id="XP_051448569.1">
    <property type="nucleotide sequence ID" value="XM_051584507.1"/>
</dbReference>
<evidence type="ECO:0000256" key="1">
    <source>
        <dbReference type="SAM" id="MobiDB-lite"/>
    </source>
</evidence>
<dbReference type="Proteomes" id="UP001206595">
    <property type="component" value="Unassembled WGS sequence"/>
</dbReference>
<evidence type="ECO:0000313" key="4">
    <source>
        <dbReference type="Proteomes" id="UP001206595"/>
    </source>
</evidence>
<sequence length="610" mass="64721">MKFSLYLASALVLTLTGTSARPAIKGARSFAANNGGEQQGQYGSVPQAVHNAEQLPQQNAAADVSATVKESNYLLTVTVPLAEVSSSVVLQELVANMHITNGVSTALVPVVTSVASAANVEPVQPVKSASPVAVIEAKPSSDKPIQMDGLPTLIPGDMARKMEEVLPVAASASLSGKTVATSTITSSKTQGLPTFNFGFLPVASTFDFNGLFNPAPKPTSTSPSKSTSDLSTSMNPSSKPTTTSTATPTFDVNGLLNPTTKSTVAASATASSTTSTFDFNAFVSAVLNHPTSTATGSSTIASPTTSTFDLNAFVSAVFHPPTKTTTSKATSPTFDFEGLISAIFNPPTKTSTTAHPTSTGSPFGFDIRKFLKDLEDFIEKLLEFIDKFTHDHLSDGKKIDTFNVMEKSKQPNLVYTFKLFRAIINDSQASLHAITSKETITFQDVQALVMSTHKSLNEVRHLQQEYEKSMGGKKSEIDLTAVTFLDPIEIEKALKANEKVDISRITMSSDLFLEYTEQFVQKAQTLLESLSKVISSGPVTDVDVQAVATPTAEVGSSKSTPKPAEAVQEIPPQSNFVAVIASEDNFEEFDNIVNDATITVMAMTAEATSH</sequence>
<feature type="chain" id="PRO_5042042660" evidence="2">
    <location>
        <begin position="21"/>
        <end position="610"/>
    </location>
</feature>
<proteinExistence type="predicted"/>
<keyword evidence="4" id="KW-1185">Reference proteome</keyword>
<dbReference type="EMBL" id="MU620895">
    <property type="protein sequence ID" value="KAI8583565.1"/>
    <property type="molecule type" value="Genomic_DNA"/>
</dbReference>
<name>A0AAD5EIB7_UMBRA</name>
<reference evidence="3" key="2">
    <citation type="journal article" date="2022" name="Proc. Natl. Acad. Sci. U.S.A.">
        <title>Diploid-dominant life cycles characterize the early evolution of Fungi.</title>
        <authorList>
            <person name="Amses K.R."/>
            <person name="Simmons D.R."/>
            <person name="Longcore J.E."/>
            <person name="Mondo S.J."/>
            <person name="Seto K."/>
            <person name="Jeronimo G.H."/>
            <person name="Bonds A.E."/>
            <person name="Quandt C.A."/>
            <person name="Davis W.J."/>
            <person name="Chang Y."/>
            <person name="Federici B.A."/>
            <person name="Kuo A."/>
            <person name="LaButti K."/>
            <person name="Pangilinan J."/>
            <person name="Andreopoulos W."/>
            <person name="Tritt A."/>
            <person name="Riley R."/>
            <person name="Hundley H."/>
            <person name="Johnson J."/>
            <person name="Lipzen A."/>
            <person name="Barry K."/>
            <person name="Lang B.F."/>
            <person name="Cuomo C.A."/>
            <person name="Buchler N.E."/>
            <person name="Grigoriev I.V."/>
            <person name="Spatafora J.W."/>
            <person name="Stajich J.E."/>
            <person name="James T.Y."/>
        </authorList>
    </citation>
    <scope>NUCLEOTIDE SEQUENCE</scope>
    <source>
        <strain evidence="3">AG</strain>
    </source>
</reference>
<keyword evidence="2" id="KW-0732">Signal</keyword>